<comment type="caution">
    <text evidence="2">The sequence shown here is derived from an EMBL/GenBank/DDBJ whole genome shotgun (WGS) entry which is preliminary data.</text>
</comment>
<reference evidence="2 3" key="1">
    <citation type="submission" date="2016-10" db="EMBL/GenBank/DDBJ databases">
        <title>Genome sequence of the basidiomycete white-rot fungus Trametes pubescens.</title>
        <authorList>
            <person name="Makela M.R."/>
            <person name="Granchi Z."/>
            <person name="Peng M."/>
            <person name="De Vries R.P."/>
            <person name="Grigoriev I."/>
            <person name="Riley R."/>
            <person name="Hilden K."/>
        </authorList>
    </citation>
    <scope>NUCLEOTIDE SEQUENCE [LARGE SCALE GENOMIC DNA]</scope>
    <source>
        <strain evidence="2 3">FBCC735</strain>
    </source>
</reference>
<evidence type="ECO:0000256" key="1">
    <source>
        <dbReference type="SAM" id="MobiDB-lite"/>
    </source>
</evidence>
<feature type="compositionally biased region" description="Basic and acidic residues" evidence="1">
    <location>
        <begin position="87"/>
        <end position="100"/>
    </location>
</feature>
<organism evidence="2 3">
    <name type="scientific">Trametes pubescens</name>
    <name type="common">White-rot fungus</name>
    <dbReference type="NCBI Taxonomy" id="154538"/>
    <lineage>
        <taxon>Eukaryota</taxon>
        <taxon>Fungi</taxon>
        <taxon>Dikarya</taxon>
        <taxon>Basidiomycota</taxon>
        <taxon>Agaricomycotina</taxon>
        <taxon>Agaricomycetes</taxon>
        <taxon>Polyporales</taxon>
        <taxon>Polyporaceae</taxon>
        <taxon>Trametes</taxon>
    </lineage>
</organism>
<dbReference type="OMA" id="KYAWAAT"/>
<protein>
    <submittedName>
        <fullName evidence="2">Uncharacterized protein</fullName>
    </submittedName>
</protein>
<name>A0A1M2VWR0_TRAPU</name>
<dbReference type="AlphaFoldDB" id="A0A1M2VWR0"/>
<keyword evidence="3" id="KW-1185">Reference proteome</keyword>
<dbReference type="STRING" id="154538.A0A1M2VWR0"/>
<dbReference type="OrthoDB" id="2655894at2759"/>
<feature type="region of interest" description="Disordered" evidence="1">
    <location>
        <begin position="77"/>
        <end position="140"/>
    </location>
</feature>
<accession>A0A1M2VWR0</accession>
<dbReference type="EMBL" id="MNAD01000535">
    <property type="protein sequence ID" value="OJT12049.1"/>
    <property type="molecule type" value="Genomic_DNA"/>
</dbReference>
<dbReference type="Proteomes" id="UP000184267">
    <property type="component" value="Unassembled WGS sequence"/>
</dbReference>
<gene>
    <name evidence="2" type="ORF">TRAPUB_11401</name>
</gene>
<proteinExistence type="predicted"/>
<evidence type="ECO:0000313" key="3">
    <source>
        <dbReference type="Proteomes" id="UP000184267"/>
    </source>
</evidence>
<evidence type="ECO:0000313" key="2">
    <source>
        <dbReference type="EMBL" id="OJT12049.1"/>
    </source>
</evidence>
<sequence>MSENGTRPAQQDEAVLAQQVLTECTKAVNSYRDGTISKAKAILSISTQLVNVESQQTGAAEDVSTIQSYLAMLDEVDRRRNPGLGGEAREPIRGPSERRTKGAGNGGGDASTPQSPQSSERSRSCEASSEVDEPRAKRARVNPAKYAWAATDFLLETRLHPNIIRTLDLIKIYGEDLPQAKRDVSASPSAPEFPEFEWTNVLTGRAVDLDHVFTGRYTAAAEEKVTEHVGGLEVSFRALMHSSLP</sequence>